<name>G8QS32_SPHPG</name>
<dbReference type="InterPro" id="IPR007419">
    <property type="entry name" value="BFD-like_2Fe2S-bd_dom"/>
</dbReference>
<dbReference type="HOGENOM" id="CLU_173878_1_0_12"/>
<evidence type="ECO:0000259" key="1">
    <source>
        <dbReference type="Pfam" id="PF04324"/>
    </source>
</evidence>
<dbReference type="Proteomes" id="UP000005632">
    <property type="component" value="Chromosome"/>
</dbReference>
<dbReference type="AlphaFoldDB" id="G8QS32"/>
<dbReference type="STRING" id="158190.SpiGrapes_1069"/>
<dbReference type="Pfam" id="PF04324">
    <property type="entry name" value="Fer2_BFD"/>
    <property type="match status" value="1"/>
</dbReference>
<dbReference type="eggNOG" id="COG1251">
    <property type="taxonomic scope" value="Bacteria"/>
</dbReference>
<evidence type="ECO:0000313" key="2">
    <source>
        <dbReference type="EMBL" id="AEV28893.1"/>
    </source>
</evidence>
<evidence type="ECO:0000313" key="3">
    <source>
        <dbReference type="Proteomes" id="UP000005632"/>
    </source>
</evidence>
<accession>G8QS32</accession>
<dbReference type="KEGG" id="sgp:SpiGrapes_1069"/>
<organism evidence="2 3">
    <name type="scientific">Sphaerochaeta pleomorpha (strain ATCC BAA-1885 / DSM 22778 / Grapes)</name>
    <dbReference type="NCBI Taxonomy" id="158190"/>
    <lineage>
        <taxon>Bacteria</taxon>
        <taxon>Pseudomonadati</taxon>
        <taxon>Spirochaetota</taxon>
        <taxon>Spirochaetia</taxon>
        <taxon>Spirochaetales</taxon>
        <taxon>Sphaerochaetaceae</taxon>
        <taxon>Sphaerochaeta</taxon>
    </lineage>
</organism>
<feature type="domain" description="BFD-like [2Fe-2S]-binding" evidence="1">
    <location>
        <begin position="14"/>
        <end position="70"/>
    </location>
</feature>
<protein>
    <submittedName>
        <fullName evidence="2">NAD(P)H-nitrite reductase</fullName>
    </submittedName>
</protein>
<dbReference type="InterPro" id="IPR041854">
    <property type="entry name" value="BFD-like_2Fe2S-bd_dom_sf"/>
</dbReference>
<proteinExistence type="predicted"/>
<reference evidence="2 3" key="1">
    <citation type="submission" date="2011-11" db="EMBL/GenBank/DDBJ databases">
        <title>Complete sequence of Spirochaeta sp. grapes.</title>
        <authorList>
            <consortium name="US DOE Joint Genome Institute"/>
            <person name="Lucas S."/>
            <person name="Han J."/>
            <person name="Lapidus A."/>
            <person name="Cheng J.-F."/>
            <person name="Goodwin L."/>
            <person name="Pitluck S."/>
            <person name="Peters L."/>
            <person name="Ovchinnikova G."/>
            <person name="Munk A.C."/>
            <person name="Detter J.C."/>
            <person name="Han C."/>
            <person name="Tapia R."/>
            <person name="Land M."/>
            <person name="Hauser L."/>
            <person name="Kyrpides N."/>
            <person name="Ivanova N."/>
            <person name="Pagani I."/>
            <person name="Ritalahtilisa K."/>
            <person name="Loeffler F."/>
            <person name="Woyke T."/>
        </authorList>
    </citation>
    <scope>NUCLEOTIDE SEQUENCE [LARGE SCALE GENOMIC DNA]</scope>
    <source>
        <strain evidence="3">ATCC BAA-1885 / DSM 22778 / Grapes</strain>
    </source>
</reference>
<keyword evidence="3" id="KW-1185">Reference proteome</keyword>
<dbReference type="EMBL" id="CP003155">
    <property type="protein sequence ID" value="AEV28893.1"/>
    <property type="molecule type" value="Genomic_DNA"/>
</dbReference>
<dbReference type="Gene3D" id="1.10.10.1100">
    <property type="entry name" value="BFD-like [2Fe-2S]-binding domain"/>
    <property type="match status" value="1"/>
</dbReference>
<sequence>MISMDWKTAPGTEMVCYCKQVDKGTIVSAIERGNDSLAKIQEATKACTGGNCKVLNPSHSCCSPDILELIRIYSSKVKKEESCCCCSCS</sequence>
<gene>
    <name evidence="2" type="ordered locus">SpiGrapes_1069</name>
</gene>